<dbReference type="EMBL" id="BLLF01000001">
    <property type="protein sequence ID" value="GFH05559.1"/>
    <property type="molecule type" value="Genomic_DNA"/>
</dbReference>
<evidence type="ECO:0000313" key="2">
    <source>
        <dbReference type="EMBL" id="GFH05559.1"/>
    </source>
</evidence>
<dbReference type="Proteomes" id="UP000485058">
    <property type="component" value="Unassembled WGS sequence"/>
</dbReference>
<feature type="coiled-coil region" evidence="1">
    <location>
        <begin position="81"/>
        <end position="181"/>
    </location>
</feature>
<keyword evidence="1" id="KW-0175">Coiled coil</keyword>
<proteinExistence type="predicted"/>
<feature type="coiled-coil region" evidence="1">
    <location>
        <begin position="5"/>
        <end position="46"/>
    </location>
</feature>
<reference evidence="2 3" key="1">
    <citation type="submission" date="2020-02" db="EMBL/GenBank/DDBJ databases">
        <title>Draft genome sequence of Haematococcus lacustris strain NIES-144.</title>
        <authorList>
            <person name="Morimoto D."/>
            <person name="Nakagawa S."/>
            <person name="Yoshida T."/>
            <person name="Sawayama S."/>
        </authorList>
    </citation>
    <scope>NUCLEOTIDE SEQUENCE [LARGE SCALE GENOMIC DNA]</scope>
    <source>
        <strain evidence="2 3">NIES-144</strain>
    </source>
</reference>
<name>A0A699YHZ2_HAELA</name>
<evidence type="ECO:0000256" key="1">
    <source>
        <dbReference type="SAM" id="Coils"/>
    </source>
</evidence>
<accession>A0A699YHZ2</accession>
<dbReference type="AlphaFoldDB" id="A0A699YHZ2"/>
<organism evidence="2 3">
    <name type="scientific">Haematococcus lacustris</name>
    <name type="common">Green alga</name>
    <name type="synonym">Haematococcus pluvialis</name>
    <dbReference type="NCBI Taxonomy" id="44745"/>
    <lineage>
        <taxon>Eukaryota</taxon>
        <taxon>Viridiplantae</taxon>
        <taxon>Chlorophyta</taxon>
        <taxon>core chlorophytes</taxon>
        <taxon>Chlorophyceae</taxon>
        <taxon>CS clade</taxon>
        <taxon>Chlamydomonadales</taxon>
        <taxon>Haematococcaceae</taxon>
        <taxon>Haematococcus</taxon>
    </lineage>
</organism>
<gene>
    <name evidence="2" type="ORF">HaLaN_00039</name>
</gene>
<sequence>MASELEAARQEVESLQARVLELEAEQAATEARLQPTEEELTQLRQEVHQRTLELQELDAGSRTKLAALVEQHRVELAVLQGQALQAEVQCLNKELAAAKEELRAVLQRQQQLAVEAGQLYAAQLAAQRSELQAAAAAQQAALTARFHQQLLDASQKQAQIVTAHERSLAQQQRALQEEAAKFAREASGLRDTISSLQASAVAGAEQLGALETELMAVRGEHSMALAVAQARSEQELCKARMALDAKLMDASQAAGVDKARWQASLAALTAAHDEQVAELQAASVAQLRHVQEQAALQLQQMASAHCADLAAAEQKLLVYQSELTRQQELLEVQRAEAGSAMRSALDAEQQAETLAAQNGQLQTALIIAQQGAQSAEAHLAGLRAEVVAMREQQSQALAQLRSQHALEMSQLELAQSQELIKAQDDFHAKLASVRSALVRMREEHAAEVKRLQEGITASTAELQQRREVELQLTATVQRHTGQLASLQAEHDQELQMLRQGSRLALEQQTLASSASLQQLQQQLLDVQASADTALTSRLAELQQQHAAEVASLTQASAAGEAALQVAMAQ</sequence>
<protein>
    <submittedName>
        <fullName evidence="2">Uncharacterized protein</fullName>
    </submittedName>
</protein>
<keyword evidence="3" id="KW-1185">Reference proteome</keyword>
<feature type="non-terminal residue" evidence="2">
    <location>
        <position position="569"/>
    </location>
</feature>
<evidence type="ECO:0000313" key="3">
    <source>
        <dbReference type="Proteomes" id="UP000485058"/>
    </source>
</evidence>
<comment type="caution">
    <text evidence="2">The sequence shown here is derived from an EMBL/GenBank/DDBJ whole genome shotgun (WGS) entry which is preliminary data.</text>
</comment>